<dbReference type="CDD" id="cd05117">
    <property type="entry name" value="STKc_CAMK"/>
    <property type="match status" value="1"/>
</dbReference>
<evidence type="ECO:0000313" key="7">
    <source>
        <dbReference type="EMBL" id="TFK97782.1"/>
    </source>
</evidence>
<dbReference type="PROSITE" id="PS50011">
    <property type="entry name" value="PROTEIN_KINASE_DOM"/>
    <property type="match status" value="1"/>
</dbReference>
<dbReference type="FunFam" id="1.10.510.10:FF:000571">
    <property type="entry name" value="Maternal embryonic leucine zipper kinase"/>
    <property type="match status" value="1"/>
</dbReference>
<protein>
    <submittedName>
        <fullName evidence="7">Kinase-like domain-containing protein</fullName>
    </submittedName>
</protein>
<accession>A0A5C3Q710</accession>
<dbReference type="InterPro" id="IPR000719">
    <property type="entry name" value="Prot_kinase_dom"/>
</dbReference>
<dbReference type="PANTHER" id="PTHR24347">
    <property type="entry name" value="SERINE/THREONINE-PROTEIN KINASE"/>
    <property type="match status" value="1"/>
</dbReference>
<feature type="region of interest" description="Disordered" evidence="5">
    <location>
        <begin position="300"/>
        <end position="319"/>
    </location>
</feature>
<dbReference type="Gene3D" id="1.10.510.10">
    <property type="entry name" value="Transferase(Phosphotransferase) domain 1"/>
    <property type="match status" value="1"/>
</dbReference>
<evidence type="ECO:0000313" key="8">
    <source>
        <dbReference type="Proteomes" id="UP000305067"/>
    </source>
</evidence>
<dbReference type="FunFam" id="3.30.200.20:FF:000042">
    <property type="entry name" value="Aurora kinase A"/>
    <property type="match status" value="1"/>
</dbReference>
<keyword evidence="4" id="KW-0723">Serine/threonine-protein kinase</keyword>
<dbReference type="GO" id="GO:0005524">
    <property type="term" value="F:ATP binding"/>
    <property type="evidence" value="ECO:0007669"/>
    <property type="project" value="UniProtKB-UniRule"/>
</dbReference>
<dbReference type="OrthoDB" id="40902at2759"/>
<dbReference type="InterPro" id="IPR017441">
    <property type="entry name" value="Protein_kinase_ATP_BS"/>
</dbReference>
<dbReference type="Pfam" id="PF00069">
    <property type="entry name" value="Pkinase"/>
    <property type="match status" value="1"/>
</dbReference>
<dbReference type="SUPFAM" id="SSF56112">
    <property type="entry name" value="Protein kinase-like (PK-like)"/>
    <property type="match status" value="1"/>
</dbReference>
<evidence type="ECO:0000256" key="1">
    <source>
        <dbReference type="ARBA" id="ARBA00022741"/>
    </source>
</evidence>
<evidence type="ECO:0000259" key="6">
    <source>
        <dbReference type="PROSITE" id="PS50011"/>
    </source>
</evidence>
<evidence type="ECO:0000256" key="2">
    <source>
        <dbReference type="ARBA" id="ARBA00022840"/>
    </source>
</evidence>
<keyword evidence="8" id="KW-1185">Reference proteome</keyword>
<comment type="similarity">
    <text evidence="4">Belongs to the protein kinase superfamily.</text>
</comment>
<dbReference type="PROSITE" id="PS00107">
    <property type="entry name" value="PROTEIN_KINASE_ATP"/>
    <property type="match status" value="1"/>
</dbReference>
<proteinExistence type="inferred from homology"/>
<evidence type="ECO:0000256" key="3">
    <source>
        <dbReference type="PROSITE-ProRule" id="PRU10141"/>
    </source>
</evidence>
<keyword evidence="1 3" id="KW-0547">Nucleotide-binding</keyword>
<dbReference type="STRING" id="1884261.A0A5C3Q710"/>
<keyword evidence="7" id="KW-0808">Transferase</keyword>
<dbReference type="EMBL" id="ML178844">
    <property type="protein sequence ID" value="TFK97782.1"/>
    <property type="molecule type" value="Genomic_DNA"/>
</dbReference>
<sequence>MSQVSEEPAAVPCKYRTGKTLGRGSFSVVKEAIHLETGEVFACKVINKRLMEGRQKMVRNEVEILKIVSSRHANIVTLHDYFETRNNVCLCFDLCTGGELLKVILEKGKYYERDAAQLMRKVFDGVSYIHNAGIVHRDLKPDNLLFKDGEIMIADFGLSRFMDEDKPQVLTEVCGTPGYMAPEVYRKRCHDPGADIWSLGVITYFVLAGYIPFDRAETDQEMESVLSGDYTFEPSQSWESVTGLAKGFISSCLIRNHTHRPSATQLLDHPWLSDNTRETSVQSDKSFDLLPLVKEASCEKRTSRSSNSSNPLVHRFTAP</sequence>
<feature type="domain" description="Protein kinase" evidence="6">
    <location>
        <begin position="15"/>
        <end position="272"/>
    </location>
</feature>
<organism evidence="7 8">
    <name type="scientific">Pterulicium gracile</name>
    <dbReference type="NCBI Taxonomy" id="1884261"/>
    <lineage>
        <taxon>Eukaryota</taxon>
        <taxon>Fungi</taxon>
        <taxon>Dikarya</taxon>
        <taxon>Basidiomycota</taxon>
        <taxon>Agaricomycotina</taxon>
        <taxon>Agaricomycetes</taxon>
        <taxon>Agaricomycetidae</taxon>
        <taxon>Agaricales</taxon>
        <taxon>Pleurotineae</taxon>
        <taxon>Pterulaceae</taxon>
        <taxon>Pterulicium</taxon>
    </lineage>
</organism>
<keyword evidence="7" id="KW-0418">Kinase</keyword>
<dbReference type="GO" id="GO:0004674">
    <property type="term" value="F:protein serine/threonine kinase activity"/>
    <property type="evidence" value="ECO:0007669"/>
    <property type="project" value="UniProtKB-KW"/>
</dbReference>
<dbReference type="AlphaFoldDB" id="A0A5C3Q710"/>
<feature type="binding site" evidence="3">
    <location>
        <position position="44"/>
    </location>
    <ligand>
        <name>ATP</name>
        <dbReference type="ChEBI" id="CHEBI:30616"/>
    </ligand>
</feature>
<name>A0A5C3Q710_9AGAR</name>
<dbReference type="InterPro" id="IPR011009">
    <property type="entry name" value="Kinase-like_dom_sf"/>
</dbReference>
<dbReference type="SMART" id="SM00220">
    <property type="entry name" value="S_TKc"/>
    <property type="match status" value="1"/>
</dbReference>
<dbReference type="PROSITE" id="PS00108">
    <property type="entry name" value="PROTEIN_KINASE_ST"/>
    <property type="match status" value="1"/>
</dbReference>
<keyword evidence="2 3" id="KW-0067">ATP-binding</keyword>
<reference evidence="7 8" key="1">
    <citation type="journal article" date="2019" name="Nat. Ecol. Evol.">
        <title>Megaphylogeny resolves global patterns of mushroom evolution.</title>
        <authorList>
            <person name="Varga T."/>
            <person name="Krizsan K."/>
            <person name="Foldi C."/>
            <person name="Dima B."/>
            <person name="Sanchez-Garcia M."/>
            <person name="Sanchez-Ramirez S."/>
            <person name="Szollosi G.J."/>
            <person name="Szarkandi J.G."/>
            <person name="Papp V."/>
            <person name="Albert L."/>
            <person name="Andreopoulos W."/>
            <person name="Angelini C."/>
            <person name="Antonin V."/>
            <person name="Barry K.W."/>
            <person name="Bougher N.L."/>
            <person name="Buchanan P."/>
            <person name="Buyck B."/>
            <person name="Bense V."/>
            <person name="Catcheside P."/>
            <person name="Chovatia M."/>
            <person name="Cooper J."/>
            <person name="Damon W."/>
            <person name="Desjardin D."/>
            <person name="Finy P."/>
            <person name="Geml J."/>
            <person name="Haridas S."/>
            <person name="Hughes K."/>
            <person name="Justo A."/>
            <person name="Karasinski D."/>
            <person name="Kautmanova I."/>
            <person name="Kiss B."/>
            <person name="Kocsube S."/>
            <person name="Kotiranta H."/>
            <person name="LaButti K.M."/>
            <person name="Lechner B.E."/>
            <person name="Liimatainen K."/>
            <person name="Lipzen A."/>
            <person name="Lukacs Z."/>
            <person name="Mihaltcheva S."/>
            <person name="Morgado L.N."/>
            <person name="Niskanen T."/>
            <person name="Noordeloos M.E."/>
            <person name="Ohm R.A."/>
            <person name="Ortiz-Santana B."/>
            <person name="Ovrebo C."/>
            <person name="Racz N."/>
            <person name="Riley R."/>
            <person name="Savchenko A."/>
            <person name="Shiryaev A."/>
            <person name="Soop K."/>
            <person name="Spirin V."/>
            <person name="Szebenyi C."/>
            <person name="Tomsovsky M."/>
            <person name="Tulloss R.E."/>
            <person name="Uehling J."/>
            <person name="Grigoriev I.V."/>
            <person name="Vagvolgyi C."/>
            <person name="Papp T."/>
            <person name="Martin F.M."/>
            <person name="Miettinen O."/>
            <person name="Hibbett D.S."/>
            <person name="Nagy L.G."/>
        </authorList>
    </citation>
    <scope>NUCLEOTIDE SEQUENCE [LARGE SCALE GENOMIC DNA]</scope>
    <source>
        <strain evidence="7 8">CBS 309.79</strain>
    </source>
</reference>
<gene>
    <name evidence="7" type="ORF">BDV98DRAFT_553562</name>
</gene>
<evidence type="ECO:0000256" key="4">
    <source>
        <dbReference type="RuleBase" id="RU000304"/>
    </source>
</evidence>
<dbReference type="InterPro" id="IPR008271">
    <property type="entry name" value="Ser/Thr_kinase_AS"/>
</dbReference>
<evidence type="ECO:0000256" key="5">
    <source>
        <dbReference type="SAM" id="MobiDB-lite"/>
    </source>
</evidence>
<dbReference type="Proteomes" id="UP000305067">
    <property type="component" value="Unassembled WGS sequence"/>
</dbReference>